<evidence type="ECO:0000313" key="1">
    <source>
        <dbReference type="EMBL" id="OKH90498.1"/>
    </source>
</evidence>
<keyword evidence="2" id="KW-1185">Reference proteome</keyword>
<evidence type="ECO:0000313" key="2">
    <source>
        <dbReference type="Proteomes" id="UP000186455"/>
    </source>
</evidence>
<organism evidence="1 2">
    <name type="scientific">Streptomyces uncialis</name>
    <dbReference type="NCBI Taxonomy" id="1048205"/>
    <lineage>
        <taxon>Bacteria</taxon>
        <taxon>Bacillati</taxon>
        <taxon>Actinomycetota</taxon>
        <taxon>Actinomycetes</taxon>
        <taxon>Kitasatosporales</taxon>
        <taxon>Streptomycetaceae</taxon>
        <taxon>Streptomyces</taxon>
    </lineage>
</organism>
<gene>
    <name evidence="1" type="ORF">AB852_35680</name>
</gene>
<accession>A0A1Q4UY54</accession>
<sequence length="199" mass="22137">MNLSVQDTYLGWRELGHEQGCVRPSWTVDIREDEHYRSSYEGAVERHSCQNEDCDHSGTYPRTTVRVVCLVCHTVHVISGESGSTRTTSTRATGFGEKARKVAGLYLWPGQPWFDNEPHEFLVTQGRCHRPQASDVVGEIHEGRGPRGGKQFSALALPVPNGTYGIGTLRWMRAKEGFASCSAAAKWIVKQTSESEEAK</sequence>
<dbReference type="STRING" id="1048205.AB852_35680"/>
<comment type="caution">
    <text evidence="1">The sequence shown here is derived from an EMBL/GenBank/DDBJ whole genome shotgun (WGS) entry which is preliminary data.</text>
</comment>
<protein>
    <submittedName>
        <fullName evidence="1">Uncharacterized protein</fullName>
    </submittedName>
</protein>
<name>A0A1Q4UY54_9ACTN</name>
<dbReference type="AlphaFoldDB" id="A0A1Q4UY54"/>
<dbReference type="EMBL" id="LFBV01000012">
    <property type="protein sequence ID" value="OKH90498.1"/>
    <property type="molecule type" value="Genomic_DNA"/>
</dbReference>
<reference evidence="1 2" key="1">
    <citation type="submission" date="2015-06" db="EMBL/GenBank/DDBJ databases">
        <title>Cloning and characterization of the uncialamcin biosynthetic gene cluster.</title>
        <authorList>
            <person name="Yan X."/>
            <person name="Huang T."/>
            <person name="Ge H."/>
            <person name="Shen B."/>
        </authorList>
    </citation>
    <scope>NUCLEOTIDE SEQUENCE [LARGE SCALE GENOMIC DNA]</scope>
    <source>
        <strain evidence="1 2">DCA2648</strain>
    </source>
</reference>
<dbReference type="RefSeq" id="WP_079185185.1">
    <property type="nucleotide sequence ID" value="NZ_JBITHB010000021.1"/>
</dbReference>
<dbReference type="Proteomes" id="UP000186455">
    <property type="component" value="Unassembled WGS sequence"/>
</dbReference>
<proteinExistence type="predicted"/>